<gene>
    <name evidence="1" type="ORF">LCGC14_2280180</name>
</gene>
<reference evidence="1" key="1">
    <citation type="journal article" date="2015" name="Nature">
        <title>Complex archaea that bridge the gap between prokaryotes and eukaryotes.</title>
        <authorList>
            <person name="Spang A."/>
            <person name="Saw J.H."/>
            <person name="Jorgensen S.L."/>
            <person name="Zaremba-Niedzwiedzka K."/>
            <person name="Martijn J."/>
            <person name="Lind A.E."/>
            <person name="van Eijk R."/>
            <person name="Schleper C."/>
            <person name="Guy L."/>
            <person name="Ettema T.J."/>
        </authorList>
    </citation>
    <scope>NUCLEOTIDE SEQUENCE</scope>
</reference>
<accession>A0A0F9CUU2</accession>
<dbReference type="AlphaFoldDB" id="A0A0F9CUU2"/>
<name>A0A0F9CUU2_9ZZZZ</name>
<dbReference type="EMBL" id="LAZR01031704">
    <property type="protein sequence ID" value="KKL52964.1"/>
    <property type="molecule type" value="Genomic_DNA"/>
</dbReference>
<protein>
    <submittedName>
        <fullName evidence="1">Uncharacterized protein</fullName>
    </submittedName>
</protein>
<sequence>MKRLPILKIAFALLFLFLFTFAPLRLGVSPIATAHAAGSSNSYSIQWGESRTGRMAVVTWVWVADSSNATVPDSALSTTHAGLLKYFFADMGETIPGGVTAPTALYDVTLEDDNDMDVFGGKLTNRSDTAKEQVLPAIGGALGDRPIHSGLTLKIANNSVNDATGTVIITFIK</sequence>
<comment type="caution">
    <text evidence="1">The sequence shown here is derived from an EMBL/GenBank/DDBJ whole genome shotgun (WGS) entry which is preliminary data.</text>
</comment>
<proteinExistence type="predicted"/>
<evidence type="ECO:0000313" key="1">
    <source>
        <dbReference type="EMBL" id="KKL52964.1"/>
    </source>
</evidence>
<organism evidence="1">
    <name type="scientific">marine sediment metagenome</name>
    <dbReference type="NCBI Taxonomy" id="412755"/>
    <lineage>
        <taxon>unclassified sequences</taxon>
        <taxon>metagenomes</taxon>
        <taxon>ecological metagenomes</taxon>
    </lineage>
</organism>